<protein>
    <submittedName>
        <fullName evidence="2">Uncharacterized protein</fullName>
    </submittedName>
</protein>
<feature type="compositionally biased region" description="Polar residues" evidence="1">
    <location>
        <begin position="1000"/>
        <end position="1016"/>
    </location>
</feature>
<name>A0A836BPM6_9CHLO</name>
<evidence type="ECO:0000313" key="2">
    <source>
        <dbReference type="EMBL" id="KAG2484496.1"/>
    </source>
</evidence>
<gene>
    <name evidence="2" type="ORF">HYH03_016725</name>
</gene>
<reference evidence="2" key="1">
    <citation type="journal article" date="2020" name="bioRxiv">
        <title>Comparative genomics of Chlamydomonas.</title>
        <authorList>
            <person name="Craig R.J."/>
            <person name="Hasan A.R."/>
            <person name="Ness R.W."/>
            <person name="Keightley P.D."/>
        </authorList>
    </citation>
    <scope>NUCLEOTIDE SEQUENCE</scope>
    <source>
        <strain evidence="2">CCAP 11/70</strain>
    </source>
</reference>
<dbReference type="Proteomes" id="UP000612055">
    <property type="component" value="Unassembled WGS sequence"/>
</dbReference>
<organism evidence="2 3">
    <name type="scientific">Edaphochlamys debaryana</name>
    <dbReference type="NCBI Taxonomy" id="47281"/>
    <lineage>
        <taxon>Eukaryota</taxon>
        <taxon>Viridiplantae</taxon>
        <taxon>Chlorophyta</taxon>
        <taxon>core chlorophytes</taxon>
        <taxon>Chlorophyceae</taxon>
        <taxon>CS clade</taxon>
        <taxon>Chlamydomonadales</taxon>
        <taxon>Chlamydomonadales incertae sedis</taxon>
        <taxon>Edaphochlamys</taxon>
    </lineage>
</organism>
<dbReference type="SUPFAM" id="SSF56112">
    <property type="entry name" value="Protein kinase-like (PK-like)"/>
    <property type="match status" value="2"/>
</dbReference>
<dbReference type="InterPro" id="IPR011009">
    <property type="entry name" value="Kinase-like_dom_sf"/>
</dbReference>
<evidence type="ECO:0000313" key="3">
    <source>
        <dbReference type="Proteomes" id="UP000612055"/>
    </source>
</evidence>
<proteinExistence type="predicted"/>
<evidence type="ECO:0000256" key="1">
    <source>
        <dbReference type="SAM" id="MobiDB-lite"/>
    </source>
</evidence>
<sequence length="1374" mass="148035">MAELSERVKQLEDQIKDIVNELTRPGLSEADRIYWQKQHLSVQDEKASLVKQQEQQRERELLLLRQSVVQQLSAEARAGVSSALTTVNVPYTPSIFASMKDWHRHAYNPIAASLENAAYFGFRPQASLPANIPPELVSPVFGRMVQAAAGPAEPPPNLGSQFNLLSAVHELLVLGSYLSSTRSINDGMSTARCNDKVFALSLLECKSDVGSGHALAQALRYYQQHYEDGKLWRSHTAYGCDPLPAIILLLEGPLLSFHAVWTIYGNRIGYAPLTPGYYLANEGRDTGTVWRLMSVLPAYKQAAEELRSTYLARAGAPPGALERAARLRAAAQVTVGPDGVERGLPCTLPYSLLDESLQLEAITFLGPTLLYKAQQRLEGGGERRVLIKFVEGRYGAQVHRAWHGAGVAPELLEARRLPHSSYTMVVMELLGEEEGWMSPSSVPPTGREGLVEAVRNALQTAHATPLLEGQGKGVHGDMRRPNIMVKTPGPGGRWLVRFIDFDWSSTRSINDGMSTAHCNDKVFVLSLLECKSDVGSGHALAQALRYYQQHYEDGKLWRSHTAYGCDPLPAIILLLEGPLLSFHAVWTIYGNRIGYAPLTPGYYLANEGRDTGTVWRLMSVLPAYKQAAEELRSTYLARAGAPPGALERAARLRAAAQVTVGPDGVERGLPCTLPYSLLDESLQLEAITFLGPTLLYKAQQRLEGGGERRVLIKFVEGRYGAQVHRAWHGAGVAPELLEARRLPHSSYTMVVMELLGEEEGWMSPSSVPPTGREGLVEAVRNALQTAHATPLLEGQGKGVHGDMRRPNIMVKTPGPGGRWLVRFIDFDWAGPADVATYPLVALSRSIPWPAGVEPGATMLQEHDTQLLKQELARFNEALDKGPTHHSPRAHPGYAGFMHREVPRPGVARLPAEGRWLPIDLEPVGRAGCDCSQPPCRLRYWSERALDSGRFYTAASALRVVAEQPLGGGSPLGPRGLALRQQLMEASSGGQQRRPAAEASSGGQQRRPTAEASSGGQQRRPAAEASSGGQRARVLVVLRACPGSSAPRPRPCWTPLELLCGFTPTPSSSGGTPVWPQEAAADTAGVLQGIYGGGSAGGGGASCGGGRAGGGGGRGGGGGLGALAAMDRATRELCVRYAQRQLADEWRRRQLLRGVLRALGAAAERGGGPSVRAHMSSMYASGPGGDPAADTDDVPDYRDLLTSPGSDWTDQEAADVQELAGVMQRIRQMVASGPAKGRCYRRRTQELTKLHRRALDLGAKLKKCVLPSCPKHVPSGPQVLLSVGGFKGCGLNSGGRKSNGAPADMGDGVGLASSTGYICAVSGKAWSKACEKAGGIKRKVVRCYPVYGPNDKGVEFRGGQKWVVPTNPVILWVYE</sequence>
<dbReference type="EMBL" id="JAEHOE010000149">
    <property type="protein sequence ID" value="KAG2484496.1"/>
    <property type="molecule type" value="Genomic_DNA"/>
</dbReference>
<keyword evidence="3" id="KW-1185">Reference proteome</keyword>
<dbReference type="OrthoDB" id="542579at2759"/>
<accession>A0A836BPM6</accession>
<comment type="caution">
    <text evidence="2">The sequence shown here is derived from an EMBL/GenBank/DDBJ whole genome shotgun (WGS) entry which is preliminary data.</text>
</comment>
<feature type="region of interest" description="Disordered" evidence="1">
    <location>
        <begin position="984"/>
        <end position="1028"/>
    </location>
</feature>